<organism evidence="1 2">
    <name type="scientific">Chromatocurvus halotolerans</name>
    <dbReference type="NCBI Taxonomy" id="1132028"/>
    <lineage>
        <taxon>Bacteria</taxon>
        <taxon>Pseudomonadati</taxon>
        <taxon>Pseudomonadota</taxon>
        <taxon>Gammaproteobacteria</taxon>
        <taxon>Cellvibrionales</taxon>
        <taxon>Halieaceae</taxon>
        <taxon>Chromatocurvus</taxon>
    </lineage>
</organism>
<accession>A0A4R2KW58</accession>
<dbReference type="AlphaFoldDB" id="A0A4R2KW58"/>
<protein>
    <recommendedName>
        <fullName evidence="3">Integrase-like protein</fullName>
    </recommendedName>
</protein>
<dbReference type="EMBL" id="SLWX01000001">
    <property type="protein sequence ID" value="TCO78194.1"/>
    <property type="molecule type" value="Genomic_DNA"/>
</dbReference>
<gene>
    <name evidence="1" type="ORF">EV688_1016</name>
</gene>
<evidence type="ECO:0000313" key="2">
    <source>
        <dbReference type="Proteomes" id="UP000294980"/>
    </source>
</evidence>
<comment type="caution">
    <text evidence="1">The sequence shown here is derived from an EMBL/GenBank/DDBJ whole genome shotgun (WGS) entry which is preliminary data.</text>
</comment>
<keyword evidence="2" id="KW-1185">Reference proteome</keyword>
<evidence type="ECO:0000313" key="1">
    <source>
        <dbReference type="EMBL" id="TCO78194.1"/>
    </source>
</evidence>
<evidence type="ECO:0008006" key="3">
    <source>
        <dbReference type="Google" id="ProtNLM"/>
    </source>
</evidence>
<reference evidence="1 2" key="1">
    <citation type="submission" date="2019-03" db="EMBL/GenBank/DDBJ databases">
        <title>Genomic Encyclopedia of Type Strains, Phase IV (KMG-IV): sequencing the most valuable type-strain genomes for metagenomic binning, comparative biology and taxonomic classification.</title>
        <authorList>
            <person name="Goeker M."/>
        </authorList>
    </citation>
    <scope>NUCLEOTIDE SEQUENCE [LARGE SCALE GENOMIC DNA]</scope>
    <source>
        <strain evidence="1 2">DSM 23344</strain>
    </source>
</reference>
<sequence>MTHLTYIDTAEGWLYLAGVKDSFNGEFVGYAMSERMTVDLTERRRPW</sequence>
<proteinExistence type="predicted"/>
<name>A0A4R2KW58_9GAMM</name>
<dbReference type="Proteomes" id="UP000294980">
    <property type="component" value="Unassembled WGS sequence"/>
</dbReference>